<evidence type="ECO:0000313" key="3">
    <source>
        <dbReference type="Proteomes" id="UP000215902"/>
    </source>
</evidence>
<evidence type="ECO:0000313" key="1">
    <source>
        <dbReference type="EMBL" id="PAA61960.1"/>
    </source>
</evidence>
<organism evidence="1 3">
    <name type="scientific">Macrostomum lignano</name>
    <dbReference type="NCBI Taxonomy" id="282301"/>
    <lineage>
        <taxon>Eukaryota</taxon>
        <taxon>Metazoa</taxon>
        <taxon>Spiralia</taxon>
        <taxon>Lophotrochozoa</taxon>
        <taxon>Platyhelminthes</taxon>
        <taxon>Rhabditophora</taxon>
        <taxon>Macrostomorpha</taxon>
        <taxon>Macrostomida</taxon>
        <taxon>Macrostomidae</taxon>
        <taxon>Macrostomum</taxon>
    </lineage>
</organism>
<proteinExistence type="predicted"/>
<dbReference type="Proteomes" id="UP000215902">
    <property type="component" value="Unassembled WGS sequence"/>
</dbReference>
<comment type="caution">
    <text evidence="1">The sequence shown here is derived from an EMBL/GenBank/DDBJ whole genome shotgun (WGS) entry which is preliminary data.</text>
</comment>
<gene>
    <name evidence="1" type="ORF">BOX15_Mlig013168g2</name>
    <name evidence="2" type="ORF">BOX15_Mlig013168g3</name>
</gene>
<accession>A0A267EKC6</accession>
<protein>
    <submittedName>
        <fullName evidence="1">Uncharacterized protein</fullName>
    </submittedName>
</protein>
<reference evidence="1 3" key="1">
    <citation type="submission" date="2017-06" db="EMBL/GenBank/DDBJ databases">
        <title>A platform for efficient transgenesis in Macrostomum lignano, a flatworm model organism for stem cell research.</title>
        <authorList>
            <person name="Berezikov E."/>
        </authorList>
    </citation>
    <scope>NUCLEOTIDE SEQUENCE [LARGE SCALE GENOMIC DNA]</scope>
    <source>
        <strain evidence="1">DV1</strain>
        <tissue evidence="1">Whole organism</tissue>
    </source>
</reference>
<sequence>MSGPLTPNIFMSGASMGTKVLIRYRLLECNIKLMGEIGVDNVFVTSVGPAADEVMDFRLQVSVYDQVFVRSAFDLAERGADMLLEALVMRSVGKVKTLVTRLTGSCQQSQSSGGQIELVGRLKKVSEEEVKQSISDACRQLKVGSN</sequence>
<evidence type="ECO:0000313" key="2">
    <source>
        <dbReference type="EMBL" id="PAA78193.1"/>
    </source>
</evidence>
<dbReference type="EMBL" id="NIVC01000702">
    <property type="protein sequence ID" value="PAA78193.1"/>
    <property type="molecule type" value="Genomic_DNA"/>
</dbReference>
<dbReference type="AlphaFoldDB" id="A0A267EKC6"/>
<keyword evidence="3" id="KW-1185">Reference proteome</keyword>
<name>A0A267EKC6_9PLAT</name>
<dbReference type="EMBL" id="NIVC01001984">
    <property type="protein sequence ID" value="PAA61960.1"/>
    <property type="molecule type" value="Genomic_DNA"/>
</dbReference>